<comment type="caution">
    <text evidence="9">The sequence shown here is derived from an EMBL/GenBank/DDBJ whole genome shotgun (WGS) entry which is preliminary data.</text>
</comment>
<dbReference type="GO" id="GO:0046872">
    <property type="term" value="F:metal ion binding"/>
    <property type="evidence" value="ECO:0007669"/>
    <property type="project" value="UniProtKB-KW"/>
</dbReference>
<dbReference type="SMART" id="SM00892">
    <property type="entry name" value="Endonuclease_NS"/>
    <property type="match status" value="1"/>
</dbReference>
<evidence type="ECO:0000256" key="5">
    <source>
        <dbReference type="PIRSR" id="PIRSR640255-2"/>
    </source>
</evidence>
<dbReference type="GO" id="GO:0004521">
    <property type="term" value="F:RNA endonuclease activity"/>
    <property type="evidence" value="ECO:0007669"/>
    <property type="project" value="TreeGrafter"/>
</dbReference>
<protein>
    <recommendedName>
        <fullName evidence="11">DNA/RNA non-specific endonuclease domain-containing protein</fullName>
    </recommendedName>
</protein>
<evidence type="ECO:0000313" key="10">
    <source>
        <dbReference type="Proteomes" id="UP001231518"/>
    </source>
</evidence>
<evidence type="ECO:0000259" key="7">
    <source>
        <dbReference type="SMART" id="SM00477"/>
    </source>
</evidence>
<feature type="domain" description="DNA/RNA non-specific endonuclease/pyrophosphatase/phosphodiesterase" evidence="8">
    <location>
        <begin position="181"/>
        <end position="418"/>
    </location>
</feature>
<sequence length="435" mass="48911">MRSVFIFAVLLAAAAAVLKEPGELALQLDEDGFEDYLDQWLEQEQSRRPPSPPSPGGCTFRINGDLGQPQPVFLRHDPRRRVYKYLEAQGNTGQILASRGEQIVVACPGQAIRNIIGTRDVATATCVNNNLVSGAGWLNGNRAFGQLTCSAHSTPVIHDPNRRCWNGHSVLLVGYNVNNVFYQLYGACFDRNLMRALYVWYDQTPAHAVHQTRVPRPSTWQPGTFFPGVDLNTLYRQVSQRNTIGGLITSTNQRFLAKGHLAAKSDFVFASAQRATFFYINAAPQWQCINAGNWNRLEQNLRARIGAAGYNTVIYTGTFGVLKLPIQNNRPVDIFLSPTTSKVPVPLYFYKVAYEESSRRGTAFITINNPYLPLADAERTAHDICPDRCRRNNDFNWLRWEADRVEVGYSFCCTVDDFRRAIPHLPAFQTNGLLF</sequence>
<dbReference type="EMBL" id="JARGEI010000010">
    <property type="protein sequence ID" value="KAJ8725077.1"/>
    <property type="molecule type" value="Genomic_DNA"/>
</dbReference>
<proteinExistence type="inferred from homology"/>
<feature type="signal peptide" evidence="6">
    <location>
        <begin position="1"/>
        <end position="19"/>
    </location>
</feature>
<evidence type="ECO:0000256" key="3">
    <source>
        <dbReference type="ARBA" id="ARBA00022759"/>
    </source>
</evidence>
<dbReference type="SMART" id="SM00477">
    <property type="entry name" value="NUC"/>
    <property type="match status" value="1"/>
</dbReference>
<keyword evidence="5" id="KW-0479">Metal-binding</keyword>
<feature type="binding site" evidence="5">
    <location>
        <position position="290"/>
    </location>
    <ligand>
        <name>Mg(2+)</name>
        <dbReference type="ChEBI" id="CHEBI:18420"/>
        <note>catalytic</note>
    </ligand>
</feature>
<dbReference type="InterPro" id="IPR044929">
    <property type="entry name" value="DNA/RNA_non-sp_Endonuclease_sf"/>
</dbReference>
<evidence type="ECO:0000256" key="1">
    <source>
        <dbReference type="ARBA" id="ARBA00010052"/>
    </source>
</evidence>
<dbReference type="InterPro" id="IPR001604">
    <property type="entry name" value="Endo_G_ENPP1-like_dom"/>
</dbReference>
<dbReference type="InterPro" id="IPR044925">
    <property type="entry name" value="His-Me_finger_sf"/>
</dbReference>
<keyword evidence="2" id="KW-0540">Nuclease</keyword>
<dbReference type="GO" id="GO:0005743">
    <property type="term" value="C:mitochondrial inner membrane"/>
    <property type="evidence" value="ECO:0007669"/>
    <property type="project" value="TreeGrafter"/>
</dbReference>
<dbReference type="GO" id="GO:0006309">
    <property type="term" value="P:apoptotic DNA fragmentation"/>
    <property type="evidence" value="ECO:0007669"/>
    <property type="project" value="TreeGrafter"/>
</dbReference>
<name>A0AAD7YT05_MYTSE</name>
<dbReference type="Proteomes" id="UP001231518">
    <property type="component" value="Chromosome 7"/>
</dbReference>
<dbReference type="PANTHER" id="PTHR13966">
    <property type="entry name" value="ENDONUCLEASE RELATED"/>
    <property type="match status" value="1"/>
</dbReference>
<dbReference type="Pfam" id="PF01223">
    <property type="entry name" value="Endonuclease_NS"/>
    <property type="match status" value="1"/>
</dbReference>
<accession>A0AAD7YT05</accession>
<keyword evidence="3" id="KW-0378">Hydrolase</keyword>
<feature type="chain" id="PRO_5042039122" description="DNA/RNA non-specific endonuclease domain-containing protein" evidence="6">
    <location>
        <begin position="20"/>
        <end position="435"/>
    </location>
</feature>
<comment type="similarity">
    <text evidence="1">Belongs to the DNA/RNA non-specific endonuclease family.</text>
</comment>
<gene>
    <name evidence="9" type="ORF">PYW07_016035</name>
</gene>
<evidence type="ECO:0000256" key="4">
    <source>
        <dbReference type="PIRSR" id="PIRSR640255-1"/>
    </source>
</evidence>
<evidence type="ECO:0000256" key="6">
    <source>
        <dbReference type="SAM" id="SignalP"/>
    </source>
</evidence>
<keyword evidence="10" id="KW-1185">Reference proteome</keyword>
<dbReference type="PANTHER" id="PTHR13966:SF19">
    <property type="entry name" value="NUCLEASE EXOG, MITOCHONDRIAL"/>
    <property type="match status" value="1"/>
</dbReference>
<dbReference type="FunFam" id="3.40.570.10:FF:000007">
    <property type="entry name" value="Alkaline nuclease"/>
    <property type="match status" value="1"/>
</dbReference>
<dbReference type="InterPro" id="IPR020821">
    <property type="entry name" value="ENPP1-3/EXOG-like_nuc-like"/>
</dbReference>
<dbReference type="GO" id="GO:0000014">
    <property type="term" value="F:single-stranded DNA endodeoxyribonuclease activity"/>
    <property type="evidence" value="ECO:0007669"/>
    <property type="project" value="TreeGrafter"/>
</dbReference>
<dbReference type="SUPFAM" id="SSF54060">
    <property type="entry name" value="His-Me finger endonucleases"/>
    <property type="match status" value="1"/>
</dbReference>
<keyword evidence="6" id="KW-0732">Signal</keyword>
<organism evidence="9 10">
    <name type="scientific">Mythimna separata</name>
    <name type="common">Oriental armyworm</name>
    <name type="synonym">Pseudaletia separata</name>
    <dbReference type="NCBI Taxonomy" id="271217"/>
    <lineage>
        <taxon>Eukaryota</taxon>
        <taxon>Metazoa</taxon>
        <taxon>Ecdysozoa</taxon>
        <taxon>Arthropoda</taxon>
        <taxon>Hexapoda</taxon>
        <taxon>Insecta</taxon>
        <taxon>Pterygota</taxon>
        <taxon>Neoptera</taxon>
        <taxon>Endopterygota</taxon>
        <taxon>Lepidoptera</taxon>
        <taxon>Glossata</taxon>
        <taxon>Ditrysia</taxon>
        <taxon>Noctuoidea</taxon>
        <taxon>Noctuidae</taxon>
        <taxon>Noctuinae</taxon>
        <taxon>Hadenini</taxon>
        <taxon>Mythimna</taxon>
    </lineage>
</organism>
<feature type="domain" description="ENPP1-3/EXOG-like endonuclease/phosphodiesterase" evidence="7">
    <location>
        <begin position="182"/>
        <end position="391"/>
    </location>
</feature>
<dbReference type="Gene3D" id="3.40.570.10">
    <property type="entry name" value="Extracellular Endonuclease, subunit A"/>
    <property type="match status" value="1"/>
</dbReference>
<evidence type="ECO:0008006" key="11">
    <source>
        <dbReference type="Google" id="ProtNLM"/>
    </source>
</evidence>
<evidence type="ECO:0000256" key="2">
    <source>
        <dbReference type="ARBA" id="ARBA00022722"/>
    </source>
</evidence>
<keyword evidence="3" id="KW-0255">Endonuclease</keyword>
<feature type="active site" description="Proton acceptor" evidence="4">
    <location>
        <position position="260"/>
    </location>
</feature>
<dbReference type="GO" id="GO:0003676">
    <property type="term" value="F:nucleic acid binding"/>
    <property type="evidence" value="ECO:0007669"/>
    <property type="project" value="InterPro"/>
</dbReference>
<dbReference type="InterPro" id="IPR040255">
    <property type="entry name" value="Non-specific_endonuclease"/>
</dbReference>
<dbReference type="GO" id="GO:0005634">
    <property type="term" value="C:nucleus"/>
    <property type="evidence" value="ECO:0007669"/>
    <property type="project" value="TreeGrafter"/>
</dbReference>
<reference evidence="9" key="1">
    <citation type="submission" date="2023-03" db="EMBL/GenBank/DDBJ databases">
        <title>Chromosome-level genomes of two armyworms, Mythimna separata and Mythimna loreyi, provide insights into the biosynthesis and reception of sex pheromones.</title>
        <authorList>
            <person name="Zhao H."/>
        </authorList>
    </citation>
    <scope>NUCLEOTIDE SEQUENCE</scope>
    <source>
        <strain evidence="9">BeijingLab</strain>
        <tissue evidence="9">Pupa</tissue>
    </source>
</reference>
<dbReference type="AlphaFoldDB" id="A0AAD7YT05"/>
<evidence type="ECO:0000313" key="9">
    <source>
        <dbReference type="EMBL" id="KAJ8725077.1"/>
    </source>
</evidence>
<evidence type="ECO:0000259" key="8">
    <source>
        <dbReference type="SMART" id="SM00892"/>
    </source>
</evidence>